<feature type="domain" description="Transcription regulator PadR N-terminal" evidence="2">
    <location>
        <begin position="7"/>
        <end position="77"/>
    </location>
</feature>
<keyword evidence="5" id="KW-1185">Reference proteome</keyword>
<accession>A0ABU2J4A0</accession>
<dbReference type="InterPro" id="IPR005149">
    <property type="entry name" value="Tscrpt_reg_PadR_N"/>
</dbReference>
<evidence type="ECO:0000259" key="3">
    <source>
        <dbReference type="Pfam" id="PF10400"/>
    </source>
</evidence>
<dbReference type="Pfam" id="PF03551">
    <property type="entry name" value="PadR"/>
    <property type="match status" value="1"/>
</dbReference>
<comment type="caution">
    <text evidence="4">The sequence shown here is derived from an EMBL/GenBank/DDBJ whole genome shotgun (WGS) entry which is preliminary data.</text>
</comment>
<dbReference type="PANTHER" id="PTHR43252:SF6">
    <property type="entry name" value="NEGATIVE TRANSCRIPTION REGULATOR PADR"/>
    <property type="match status" value="1"/>
</dbReference>
<dbReference type="Proteomes" id="UP001183176">
    <property type="component" value="Unassembled WGS sequence"/>
</dbReference>
<dbReference type="InterPro" id="IPR018309">
    <property type="entry name" value="Tscrpt_reg_PadR_C"/>
</dbReference>
<proteinExistence type="predicted"/>
<organism evidence="4 5">
    <name type="scientific">Jatrophihabitans lederbergiae</name>
    <dbReference type="NCBI Taxonomy" id="3075547"/>
    <lineage>
        <taxon>Bacteria</taxon>
        <taxon>Bacillati</taxon>
        <taxon>Actinomycetota</taxon>
        <taxon>Actinomycetes</taxon>
        <taxon>Jatrophihabitantales</taxon>
        <taxon>Jatrophihabitantaceae</taxon>
        <taxon>Jatrophihabitans</taxon>
    </lineage>
</organism>
<dbReference type="InterPro" id="IPR036390">
    <property type="entry name" value="WH_DNA-bd_sf"/>
</dbReference>
<feature type="compositionally biased region" description="Low complexity" evidence="1">
    <location>
        <begin position="175"/>
        <end position="218"/>
    </location>
</feature>
<evidence type="ECO:0000259" key="2">
    <source>
        <dbReference type="Pfam" id="PF03551"/>
    </source>
</evidence>
<dbReference type="Gene3D" id="1.10.10.10">
    <property type="entry name" value="Winged helix-like DNA-binding domain superfamily/Winged helix DNA-binding domain"/>
    <property type="match status" value="1"/>
</dbReference>
<reference evidence="5" key="1">
    <citation type="submission" date="2023-07" db="EMBL/GenBank/DDBJ databases">
        <title>30 novel species of actinomycetes from the DSMZ collection.</title>
        <authorList>
            <person name="Nouioui I."/>
        </authorList>
    </citation>
    <scope>NUCLEOTIDE SEQUENCE [LARGE SCALE GENOMIC DNA]</scope>
    <source>
        <strain evidence="5">DSM 44399</strain>
    </source>
</reference>
<dbReference type="EMBL" id="JAVREH010000001">
    <property type="protein sequence ID" value="MDT0259817.1"/>
    <property type="molecule type" value="Genomic_DNA"/>
</dbReference>
<evidence type="ECO:0000313" key="4">
    <source>
        <dbReference type="EMBL" id="MDT0259817.1"/>
    </source>
</evidence>
<protein>
    <submittedName>
        <fullName evidence="4">PadR family transcriptional regulator</fullName>
    </submittedName>
</protein>
<dbReference type="InterPro" id="IPR036388">
    <property type="entry name" value="WH-like_DNA-bd_sf"/>
</dbReference>
<sequence>MSVKHGLLTLLDRGPMHGYQLRAEFESSTGATWPLNIGQVYSTLSRLERDGLVTPVDGGDESQRLYAITPAGQAEISAWFATPVAGEPARNEVAIKLAFAAGSPGCDVSAVVQTQRRATIKALQDYTRARERAGSDLPWQLVADSLIFAAEAEIRWLDHCETKLAMAAARRERTAASQRTTAGAEATAGTAATARPAGAAGTAPTARAAGTGAGTRATGSDRDAR</sequence>
<dbReference type="Pfam" id="PF10400">
    <property type="entry name" value="Vir_act_alpha_C"/>
    <property type="match status" value="1"/>
</dbReference>
<evidence type="ECO:0000313" key="5">
    <source>
        <dbReference type="Proteomes" id="UP001183176"/>
    </source>
</evidence>
<feature type="domain" description="Transcription regulator PadR C-terminal" evidence="3">
    <location>
        <begin position="90"/>
        <end position="164"/>
    </location>
</feature>
<dbReference type="PANTHER" id="PTHR43252">
    <property type="entry name" value="TRANSCRIPTIONAL REGULATOR YQJI"/>
    <property type="match status" value="1"/>
</dbReference>
<gene>
    <name evidence="4" type="ORF">RM423_00245</name>
</gene>
<name>A0ABU2J4A0_9ACTN</name>
<feature type="region of interest" description="Disordered" evidence="1">
    <location>
        <begin position="175"/>
        <end position="225"/>
    </location>
</feature>
<dbReference type="SUPFAM" id="SSF46785">
    <property type="entry name" value="Winged helix' DNA-binding domain"/>
    <property type="match status" value="1"/>
</dbReference>
<evidence type="ECO:0000256" key="1">
    <source>
        <dbReference type="SAM" id="MobiDB-lite"/>
    </source>
</evidence>
<dbReference type="RefSeq" id="WP_311420976.1">
    <property type="nucleotide sequence ID" value="NZ_JAVREH010000001.1"/>
</dbReference>